<feature type="transmembrane region" description="Helical" evidence="3">
    <location>
        <begin position="800"/>
        <end position="818"/>
    </location>
</feature>
<keyword evidence="7" id="KW-0378">Hydrolase</keyword>
<proteinExistence type="predicted"/>
<dbReference type="Proteomes" id="UP001589609">
    <property type="component" value="Unassembled WGS sequence"/>
</dbReference>
<dbReference type="InterPro" id="IPR012341">
    <property type="entry name" value="6hp_glycosidase-like_sf"/>
</dbReference>
<feature type="transmembrane region" description="Helical" evidence="3">
    <location>
        <begin position="940"/>
        <end position="959"/>
    </location>
</feature>
<dbReference type="Pfam" id="PF06165">
    <property type="entry name" value="GH94_b-supersand"/>
    <property type="match status" value="2"/>
</dbReference>
<keyword evidence="3" id="KW-0472">Membrane</keyword>
<keyword evidence="3" id="KW-0812">Transmembrane</keyword>
<dbReference type="Gene3D" id="1.50.10.140">
    <property type="match status" value="1"/>
</dbReference>
<dbReference type="Pfam" id="PF17167">
    <property type="entry name" value="Glyco_hydro_94"/>
    <property type="match status" value="1"/>
</dbReference>
<evidence type="ECO:0000256" key="3">
    <source>
        <dbReference type="SAM" id="Phobius"/>
    </source>
</evidence>
<comment type="caution">
    <text evidence="7">The sequence shown here is derived from an EMBL/GenBank/DDBJ whole genome shotgun (WGS) entry which is preliminary data.</text>
</comment>
<dbReference type="InterPro" id="IPR037018">
    <property type="entry name" value="GH65_N"/>
</dbReference>
<dbReference type="Pfam" id="PF10091">
    <property type="entry name" value="Glycoamylase"/>
    <property type="match status" value="1"/>
</dbReference>
<dbReference type="Gene3D" id="2.70.98.40">
    <property type="entry name" value="Glycoside hydrolase, family 65, N-terminal domain"/>
    <property type="match status" value="2"/>
</dbReference>
<name>A0ABV5WJH4_9BACI</name>
<accession>A0ABV5WJH4</accession>
<keyword evidence="3" id="KW-1133">Transmembrane helix</keyword>
<dbReference type="SUPFAM" id="SSF74650">
    <property type="entry name" value="Galactose mutarotase-like"/>
    <property type="match status" value="2"/>
</dbReference>
<feature type="transmembrane region" description="Helical" evidence="3">
    <location>
        <begin position="396"/>
        <end position="417"/>
    </location>
</feature>
<dbReference type="EMBL" id="JBHMAF010000150">
    <property type="protein sequence ID" value="MFB9760490.1"/>
    <property type="molecule type" value="Genomic_DNA"/>
</dbReference>
<dbReference type="InterPro" id="IPR011013">
    <property type="entry name" value="Gal_mutarotase_sf_dom"/>
</dbReference>
<evidence type="ECO:0000259" key="4">
    <source>
        <dbReference type="Pfam" id="PF06165"/>
    </source>
</evidence>
<evidence type="ECO:0000256" key="2">
    <source>
        <dbReference type="ARBA" id="ARBA00022679"/>
    </source>
</evidence>
<sequence length="2777" mass="316201">MIFNKEQLREEAHKAALKHDPFISRKLSARFIRSNESDLEKLRSFVNDLRDNRSSCSQPAEEWLLDNAEFLEEQVLVVNQNLTKSFVNSLPHLKKTGDSRIFSICTDYLQFNDGHLDMDSFISYLQSYQEVSVLTIAEVWAIPLIMRVALIRRLADIMDTVKERRDVCLLAEELLSGIKVSEITPEKMKQVLEEAGQEMPLSGPMIVHLVKHLRERADYTATVGEWLICKLENGPESLDHILSYEFQLQAAFQVTTGNLITSMRKLSRWDWKETFEQISMVEQSLRKERTGFYTQLDFSSRDTLRKRVEQLARRLNLPENLVAAKAVELADTYGENPSVEQARAEGNSAERNQPMFVAYYLLEPNGIMQLRQALKICGKPRALPETGLMRRATGTYFNMLATYFVIVLFGLSIWIGWGEFFSSLQWLAILVVLLFPAMEWAVTAAHWFIERVKSPIPLLRCDFSKGIPADAKTMVVIPVIWSSIAEVKELAERLELHYLANRDANLHFGLLGDFKDAGTESLEQDEFILTAAKQEIKRLRNTYPNTNFHLFQRKRQWNPSEGIWMGWERKRGKLVEFVELLKGRKDTSFAFIEADLTLLKDVRYIVTLDSDTQLPLESAQRMIGTLYLPYNQPILNEAKTRVVEGYGVLQPRISMSHEASMKSRFARLWSTDSGVDPYAFAVSDPYQDGLGQGIFTGKGIFDVDTFYQVICERVPDNLVLSHDLLEGGFLRAGLLSDIELIDHHPAKFIAFQKRQHRWVRGDWQLLLWLLPRLNNRRGELAPVDLSVLTRWQIIDNMRRSLLSTTQFITLLLAVTVLPGSPFRWIALVAATWFLPVLRQLFTVKPGLLNLRGILNTAGQVLFGIVTLPFQAVLLLDAIGRTLYRLIFSKKRLLEWVTSDEENRNSEKNGAPILQGMLGGYGLCILFLAAILFNDSIVVRIIGFTLIVMWVSAPFVIKWLNEPFPQDHITFSDDEREELTNLAQEIWAFYEDYVTEKENWLPPDNVQMAPPNGVAHRTSPTNIGLYLTCALAARDFAFIDTPGLILRLERTLETLERMEKWEGHLYNWYDTETLNPLLPRYVSTVDSGNLVGCLITVKEGLAEWLEPYNKKKHPTDYSHNDEMLKIAFSEEIAPDVSGRPNGKKASVNWQERGQLLLERIEKLIQETNFRPLFDYKANLFTLGYHADRNTRDEVLYDLMASEARIASFVAIALGQVSVSHWHVLGRTMTKVGKHPVLLSWTGTMFEYLMPWLLMRTYRNTLWEKTYAAAVDRQIEYAHQRGVPFGISESGYYAFDYQMNYQYRAFGVPGLGFKRGLEQDLVIAPYATIMALPFAKAQALTALKKMEELNGRGKYGFYEAMDFTQERLPNGKRHEVIQSFMAHHQGMSLLTLANLLQPKTMVKRFHRNKQIRSAELLLQERIPKNPKYIKHPALGRVHEPYPRNAQDVATVREYISPDTRVPEVNVLSNGSFTTVVTNTGSGFNQYKGLLVSRWREDPVMDPWGSYVYIRDVSQDKLWSPSYQPCKLEASEQRVEFELDRATFMRVDGDIKTNMEICVSSEWNAELRRITLTNSGEQSKVLEVTTFVEPALSNPIADVAHTAFSKLFIRTAFDAESGCLVAGRRPREAKDQALWSAHSLMVDGNTLGTIEFETDRSSFIGRGYQLSEPKGIRTRLRGKVGSVADPAFVMRRRICIEPGKQIRLFAVTSVSETREEAIEIVRKFTPDQAVERAFQLSWNRAQIEIRNLHLTNREATDFQRLAGQILYTSPLKKDRMNNILSNTKGQSGLWGFGVSGDRPVALLRVEDRSQMPFVVKMLAGHEYIRRLGLLFDIVLLNESEEGYHQHLQEALQQAAEHGVDRFGAGLSGVYVIASNQLGEQDKALLRAVARIELRAGGASLATQMRLPKVGTENELQKVETTSELPKQLIPFPSATDKSFSSGQAIQEETKEWLFFNGWGGFSPDGKEYRIMIKNGNHLPAPWINVLANPHFGCLISEMGTGYTWWRNSRECKLTPWSNDPVLDPPTETGYLRDEASGAVWSFTPSTVHSKDPYKVTHGKGFTKFDHERNGIKHEMLVFVPLKDPVKIIRLTLQNKTSEQRQISLTYYAEWVLGVQRQANAPFIVTEWIESERLMIAKNMYQEIFRDATAFLGIYPQQDTDTGSEAASEQASGSVSASDHSYNLTWTADREEFIGRNGSMEYPAAMGRVGLSCRTGTHYESCGAVQTKLTLQPGEEQIVYILLGCDDSKENVLQLAKKYSQPSACEQAMEEVSAFWDRHLGQIQVSTPSKETDFLLNGWLLYQSLACRIWARTAFYQAGGAFGFRDQLQDSLALLHTMPEKTRAQIILHASHQYVEGDVQHWWHEETERGIRTTFSDDLLWMPYVVSRYIEHTGDRTVLDEVAPFLTSEPLTEDEHERYEPTVRSSETGTVYEHCLRAIDRSLSRIGEHGLPLIGVGDWNDGMNQVGVKGRGESVWLGWFICDVLNRFTEICGQRGDVERVKAFREMYQQLAESLNEHGWDGQWYRRAFTDAGQWLGSVENEECRIDAIAQSWSVISGAAPMDRAIQAMNSFDRELVEQDLAIIKLLTPAFDQTEPSPGYIQGYPPGIRENGAQYTHGVIWGIIASCQLGNGDKAMEMFTMLNPITHTRTDQEVKRYVGEPYAIAADVYTAEPNQGHAGWTWYTGASGWFYQAGIEWILGIRRRETRLYLDPRIPSEWPGFSVTYRFGGTHYRITVMNNSGGESGLTVDGVQVPISKEDTSAGPYVELRDDGRDHHVELKI</sequence>
<dbReference type="InterPro" id="IPR037820">
    <property type="entry name" value="GH94N_NdvB"/>
</dbReference>
<dbReference type="InterPro" id="IPR033432">
    <property type="entry name" value="GH94_catalytic"/>
</dbReference>
<evidence type="ECO:0000313" key="7">
    <source>
        <dbReference type="EMBL" id="MFB9760490.1"/>
    </source>
</evidence>
<reference evidence="7 8" key="1">
    <citation type="submission" date="2024-09" db="EMBL/GenBank/DDBJ databases">
        <authorList>
            <person name="Sun Q."/>
            <person name="Mori K."/>
        </authorList>
    </citation>
    <scope>NUCLEOTIDE SEQUENCE [LARGE SCALE GENOMIC DNA]</scope>
    <source>
        <strain evidence="7 8">JCM 11201</strain>
    </source>
</reference>
<dbReference type="InterPro" id="IPR010383">
    <property type="entry name" value="Glyco_hydrolase_94_b-supersand"/>
</dbReference>
<keyword evidence="8" id="KW-1185">Reference proteome</keyword>
<gene>
    <name evidence="7" type="ORF">ACFFMS_19400</name>
</gene>
<dbReference type="Gene3D" id="1.50.10.10">
    <property type="match status" value="1"/>
</dbReference>
<dbReference type="RefSeq" id="WP_379950798.1">
    <property type="nucleotide sequence ID" value="NZ_JBHMAF010000150.1"/>
</dbReference>
<dbReference type="SUPFAM" id="SSF48208">
    <property type="entry name" value="Six-hairpin glycosidases"/>
    <property type="match status" value="1"/>
</dbReference>
<dbReference type="Gene3D" id="2.60.420.10">
    <property type="entry name" value="Maltose phosphorylase, domain 3"/>
    <property type="match status" value="1"/>
</dbReference>
<keyword evidence="1" id="KW-0328">Glycosyltransferase</keyword>
<dbReference type="CDD" id="cd11756">
    <property type="entry name" value="GH94N_ChvB_NdvB_1_like"/>
    <property type="match status" value="1"/>
</dbReference>
<dbReference type="InterPro" id="IPR019282">
    <property type="entry name" value="Glycoamylase-like_cons_dom"/>
</dbReference>
<dbReference type="PANTHER" id="PTHR37469">
    <property type="entry name" value="CELLOBIONIC ACID PHOSPHORYLASE-RELATED"/>
    <property type="match status" value="1"/>
</dbReference>
<feature type="transmembrane region" description="Helical" evidence="3">
    <location>
        <begin position="824"/>
        <end position="841"/>
    </location>
</feature>
<keyword evidence="2" id="KW-0808">Transferase</keyword>
<evidence type="ECO:0000259" key="5">
    <source>
        <dbReference type="Pfam" id="PF10091"/>
    </source>
</evidence>
<organism evidence="7 8">
    <name type="scientific">Ectobacillus funiculus</name>
    <dbReference type="NCBI Taxonomy" id="137993"/>
    <lineage>
        <taxon>Bacteria</taxon>
        <taxon>Bacillati</taxon>
        <taxon>Bacillota</taxon>
        <taxon>Bacilli</taxon>
        <taxon>Bacillales</taxon>
        <taxon>Bacillaceae</taxon>
        <taxon>Ectobacillus</taxon>
    </lineage>
</organism>
<feature type="domain" description="Glycosyl hydrolase 94 supersandwich" evidence="4">
    <location>
        <begin position="1449"/>
        <end position="1722"/>
    </location>
</feature>
<dbReference type="InterPro" id="IPR008928">
    <property type="entry name" value="6-hairpin_glycosidase_sf"/>
</dbReference>
<evidence type="ECO:0000313" key="8">
    <source>
        <dbReference type="Proteomes" id="UP001589609"/>
    </source>
</evidence>
<evidence type="ECO:0000256" key="1">
    <source>
        <dbReference type="ARBA" id="ARBA00022676"/>
    </source>
</evidence>
<dbReference type="InterPro" id="IPR037824">
    <property type="entry name" value="GH94N_2_NdvB"/>
</dbReference>
<dbReference type="SMART" id="SM01068">
    <property type="entry name" value="CBM_X"/>
    <property type="match status" value="2"/>
</dbReference>
<feature type="domain" description="Glycoamylase-like" evidence="5">
    <location>
        <begin position="1197"/>
        <end position="1406"/>
    </location>
</feature>
<protein>
    <submittedName>
        <fullName evidence="7">GH36-type glycosyl hydrolase domain-containing protein</fullName>
    </submittedName>
</protein>
<dbReference type="CDD" id="cd11753">
    <property type="entry name" value="GH94N_ChvB_NdvB_2_like"/>
    <property type="match status" value="1"/>
</dbReference>
<feature type="domain" description="Glycosyl hydrolase 94 supersandwich" evidence="4">
    <location>
        <begin position="1963"/>
        <end position="2258"/>
    </location>
</feature>
<dbReference type="GO" id="GO:0016787">
    <property type="term" value="F:hydrolase activity"/>
    <property type="evidence" value="ECO:0007669"/>
    <property type="project" value="UniProtKB-KW"/>
</dbReference>
<feature type="transmembrane region" description="Helical" evidence="3">
    <location>
        <begin position="423"/>
        <end position="449"/>
    </location>
</feature>
<feature type="transmembrane region" description="Helical" evidence="3">
    <location>
        <begin position="853"/>
        <end position="875"/>
    </location>
</feature>
<feature type="transmembrane region" description="Helical" evidence="3">
    <location>
        <begin position="912"/>
        <end position="933"/>
    </location>
</feature>
<feature type="domain" description="Glycosyl hydrolase 94 catalytic" evidence="6">
    <location>
        <begin position="2271"/>
        <end position="2696"/>
    </location>
</feature>
<dbReference type="PANTHER" id="PTHR37469:SF2">
    <property type="entry name" value="CELLOBIONIC ACID PHOSPHORYLASE"/>
    <property type="match status" value="1"/>
</dbReference>
<dbReference type="InterPro" id="IPR052047">
    <property type="entry name" value="GH94_Enzymes"/>
</dbReference>
<evidence type="ECO:0000259" key="6">
    <source>
        <dbReference type="Pfam" id="PF17167"/>
    </source>
</evidence>